<proteinExistence type="inferred from homology"/>
<dbReference type="GO" id="GO:0005737">
    <property type="term" value="C:cytoplasm"/>
    <property type="evidence" value="ECO:0007669"/>
    <property type="project" value="TreeGrafter"/>
</dbReference>
<dbReference type="Gene3D" id="3.60.21.10">
    <property type="match status" value="1"/>
</dbReference>
<dbReference type="CDD" id="cd00838">
    <property type="entry name" value="MPP_superfamily"/>
    <property type="match status" value="1"/>
</dbReference>
<dbReference type="InterPro" id="IPR024654">
    <property type="entry name" value="Calcineurin-like_PHP_lpxH"/>
</dbReference>
<dbReference type="PIRSF" id="PIRSF000883">
    <property type="entry name" value="Pesterase_MJ0912"/>
    <property type="match status" value="1"/>
</dbReference>
<dbReference type="Pfam" id="PF12850">
    <property type="entry name" value="Metallophos_2"/>
    <property type="match status" value="1"/>
</dbReference>
<gene>
    <name evidence="3" type="ORF">AVDCRST_MAG70-1951</name>
</gene>
<dbReference type="PANTHER" id="PTHR42850:SF2">
    <property type="entry name" value="BLL5683 PROTEIN"/>
    <property type="match status" value="1"/>
</dbReference>
<evidence type="ECO:0000313" key="3">
    <source>
        <dbReference type="EMBL" id="CAA9564833.1"/>
    </source>
</evidence>
<dbReference type="EMBL" id="CADCWH010000311">
    <property type="protein sequence ID" value="CAA9564833.1"/>
    <property type="molecule type" value="Genomic_DNA"/>
</dbReference>
<accession>A0A6J4V1S5</accession>
<dbReference type="GO" id="GO:0016791">
    <property type="term" value="F:phosphatase activity"/>
    <property type="evidence" value="ECO:0007669"/>
    <property type="project" value="TreeGrafter"/>
</dbReference>
<organism evidence="3">
    <name type="scientific">uncultured Thermomicrobiales bacterium</name>
    <dbReference type="NCBI Taxonomy" id="1645740"/>
    <lineage>
        <taxon>Bacteria</taxon>
        <taxon>Pseudomonadati</taxon>
        <taxon>Thermomicrobiota</taxon>
        <taxon>Thermomicrobia</taxon>
        <taxon>Thermomicrobiales</taxon>
        <taxon>environmental samples</taxon>
    </lineage>
</organism>
<protein>
    <recommendedName>
        <fullName evidence="2">Calcineurin-like phosphoesterase domain-containing protein</fullName>
    </recommendedName>
</protein>
<comment type="similarity">
    <text evidence="1">Belongs to the metallophosphoesterase superfamily. YfcE family.</text>
</comment>
<name>A0A6J4V1S5_9BACT</name>
<sequence length="239" mass="26106">MPTDTRVAAVYDIHGNLTALEAVLAEIVAERIGTVVIGGDIVWGPEPRACLELVMRLGTRAKFVRGNADREVADGYDAGEEIPPELAQVTAWCQRQLNVAQRVFLGTLPDFQRLTIPGLGPTLFCHGSPRGDDEAITGWMPEAQIAPMVERVREATIVCGHTHVHFDRIAAGKRIVNAGSVGLHHGPGACWAILGPDVELRRTTYDVDLAIARTTRSRVPGHEEFIYHLRNPDPNKRGS</sequence>
<dbReference type="SUPFAM" id="SSF56300">
    <property type="entry name" value="Metallo-dependent phosphatases"/>
    <property type="match status" value="1"/>
</dbReference>
<evidence type="ECO:0000256" key="1">
    <source>
        <dbReference type="ARBA" id="ARBA00008950"/>
    </source>
</evidence>
<dbReference type="AlphaFoldDB" id="A0A6J4V1S5"/>
<feature type="domain" description="Calcineurin-like phosphoesterase" evidence="2">
    <location>
        <begin position="7"/>
        <end position="187"/>
    </location>
</feature>
<dbReference type="PANTHER" id="PTHR42850">
    <property type="entry name" value="METALLOPHOSPHOESTERASE"/>
    <property type="match status" value="1"/>
</dbReference>
<dbReference type="InterPro" id="IPR011152">
    <property type="entry name" value="Pesterase_MJ0912"/>
</dbReference>
<reference evidence="3" key="1">
    <citation type="submission" date="2020-02" db="EMBL/GenBank/DDBJ databases">
        <authorList>
            <person name="Meier V. D."/>
        </authorList>
    </citation>
    <scope>NUCLEOTIDE SEQUENCE</scope>
    <source>
        <strain evidence="3">AVDCRST_MAG70</strain>
    </source>
</reference>
<evidence type="ECO:0000259" key="2">
    <source>
        <dbReference type="Pfam" id="PF12850"/>
    </source>
</evidence>
<dbReference type="InterPro" id="IPR029052">
    <property type="entry name" value="Metallo-depent_PP-like"/>
</dbReference>
<dbReference type="InterPro" id="IPR050126">
    <property type="entry name" value="Ap4A_hydrolase"/>
</dbReference>